<dbReference type="Pfam" id="PF04542">
    <property type="entry name" value="Sigma70_r2"/>
    <property type="match status" value="1"/>
</dbReference>
<dbReference type="InterPro" id="IPR014284">
    <property type="entry name" value="RNA_pol_sigma-70_dom"/>
</dbReference>
<gene>
    <name evidence="10" type="ORF">QSV35_06445</name>
</gene>
<evidence type="ECO:0000256" key="2">
    <source>
        <dbReference type="ARBA" id="ARBA00023015"/>
    </source>
</evidence>
<evidence type="ECO:0000259" key="9">
    <source>
        <dbReference type="Pfam" id="PF13490"/>
    </source>
</evidence>
<dbReference type="PANTHER" id="PTHR43133:SF8">
    <property type="entry name" value="RNA POLYMERASE SIGMA FACTOR HI_1459-RELATED"/>
    <property type="match status" value="1"/>
</dbReference>
<keyword evidence="2" id="KW-0805">Transcription regulation</keyword>
<feature type="transmembrane region" description="Helical" evidence="7">
    <location>
        <begin position="342"/>
        <end position="364"/>
    </location>
</feature>
<dbReference type="SUPFAM" id="SSF88946">
    <property type="entry name" value="Sigma2 domain of RNA polymerase sigma factors"/>
    <property type="match status" value="1"/>
</dbReference>
<evidence type="ECO:0000256" key="5">
    <source>
        <dbReference type="ARBA" id="ARBA00023163"/>
    </source>
</evidence>
<keyword evidence="7" id="KW-1133">Transmembrane helix</keyword>
<dbReference type="NCBIfam" id="TIGR02937">
    <property type="entry name" value="sigma70-ECF"/>
    <property type="match status" value="1"/>
</dbReference>
<evidence type="ECO:0000313" key="10">
    <source>
        <dbReference type="EMBL" id="MDL9978964.1"/>
    </source>
</evidence>
<sequence length="546" mass="53507">MSPDDTRSAAPDLTEMSDGDLVLRSRSGDTAAFGELWRRHYRSGIVAAQSITSSIDADDLVQEAYARIFQAIKRGGGPTGAFRAYLFTSIRNTAAAWGRARKETAIDELDAVEDPAASAHATDEALDRSLTNQAFRSLPTRWQEVLWYTEIEQLKPAEAAPLLGMSANAVAQLAVRAREGLREAWIQAHLRSVEDGSECQYTIEKLGAHARGNLGLRARKRIDAHIAECPRCAIVASEADEVQRRLALVLLPLFVGAGGAAAYLASLQSGGAALVAVAGMPSSVVAGAVVAGSAGTTGTAGAGGAVATAGSAAAGSGGSGAGSAAAGSAGSASGSAGTSGTVAAVAATAAGVLVAGAVAVAVVLSANSSPAPAGAAAKAPIATHAPATVPAPAPTPAPVPPVAPVAAPVSPVAPAPAAPVARRAAPPAPAPVASAPTAPPAAPPTTPPTPVPPAPVTPGLVSVQVASGGGNAVTITATVRTTPGATVTATARGFVRGSATAGPDGLATVVIVPKVADVVQNTTVSFAVPGAAPFEMAIADLIAAAG</sequence>
<feature type="compositionally biased region" description="Pro residues" evidence="6">
    <location>
        <begin position="437"/>
        <end position="456"/>
    </location>
</feature>
<feature type="transmembrane region" description="Helical" evidence="7">
    <location>
        <begin position="246"/>
        <end position="265"/>
    </location>
</feature>
<dbReference type="Gene3D" id="1.10.10.10">
    <property type="entry name" value="Winged helix-like DNA-binding domain superfamily/Winged helix DNA-binding domain"/>
    <property type="match status" value="1"/>
</dbReference>
<dbReference type="Gene3D" id="1.10.1740.10">
    <property type="match status" value="1"/>
</dbReference>
<dbReference type="EMBL" id="JASXSZ010000002">
    <property type="protein sequence ID" value="MDL9978964.1"/>
    <property type="molecule type" value="Genomic_DNA"/>
</dbReference>
<dbReference type="InterPro" id="IPR036388">
    <property type="entry name" value="WH-like_DNA-bd_sf"/>
</dbReference>
<protein>
    <submittedName>
        <fullName evidence="10">Sigma-70 family RNA polymerase sigma factor</fullName>
    </submittedName>
</protein>
<keyword evidence="4" id="KW-0238">DNA-binding</keyword>
<proteinExistence type="inferred from homology"/>
<dbReference type="SUPFAM" id="SSF88659">
    <property type="entry name" value="Sigma3 and sigma4 domains of RNA polymerase sigma factors"/>
    <property type="match status" value="1"/>
</dbReference>
<evidence type="ECO:0000256" key="1">
    <source>
        <dbReference type="ARBA" id="ARBA00010641"/>
    </source>
</evidence>
<feature type="compositionally biased region" description="Low complexity" evidence="6">
    <location>
        <begin position="422"/>
        <end position="436"/>
    </location>
</feature>
<dbReference type="PANTHER" id="PTHR43133">
    <property type="entry name" value="RNA POLYMERASE ECF-TYPE SIGMA FACTO"/>
    <property type="match status" value="1"/>
</dbReference>
<keyword evidence="7" id="KW-0812">Transmembrane</keyword>
<dbReference type="Pfam" id="PF13490">
    <property type="entry name" value="zf-HC2"/>
    <property type="match status" value="1"/>
</dbReference>
<feature type="region of interest" description="Disordered" evidence="6">
    <location>
        <begin position="422"/>
        <end position="456"/>
    </location>
</feature>
<comment type="similarity">
    <text evidence="1">Belongs to the sigma-70 factor family. ECF subfamily.</text>
</comment>
<reference evidence="10 11" key="1">
    <citation type="submission" date="2023-06" db="EMBL/GenBank/DDBJ databases">
        <title>Microbacterium sp. nov., isolated from a waste landfill.</title>
        <authorList>
            <person name="Wen W."/>
        </authorList>
    </citation>
    <scope>NUCLEOTIDE SEQUENCE [LARGE SCALE GENOMIC DNA]</scope>
    <source>
        <strain evidence="10 11">ASV49</strain>
    </source>
</reference>
<dbReference type="InterPro" id="IPR027383">
    <property type="entry name" value="Znf_put"/>
</dbReference>
<evidence type="ECO:0000313" key="11">
    <source>
        <dbReference type="Proteomes" id="UP001235064"/>
    </source>
</evidence>
<evidence type="ECO:0000256" key="7">
    <source>
        <dbReference type="SAM" id="Phobius"/>
    </source>
</evidence>
<dbReference type="InterPro" id="IPR007627">
    <property type="entry name" value="RNA_pol_sigma70_r2"/>
</dbReference>
<dbReference type="RefSeq" id="WP_286287845.1">
    <property type="nucleotide sequence ID" value="NZ_JASXSZ010000002.1"/>
</dbReference>
<evidence type="ECO:0000256" key="6">
    <source>
        <dbReference type="SAM" id="MobiDB-lite"/>
    </source>
</evidence>
<dbReference type="Proteomes" id="UP001235064">
    <property type="component" value="Unassembled WGS sequence"/>
</dbReference>
<feature type="domain" description="Putative zinc-finger" evidence="9">
    <location>
        <begin position="203"/>
        <end position="233"/>
    </location>
</feature>
<evidence type="ECO:0000259" key="8">
    <source>
        <dbReference type="Pfam" id="PF04542"/>
    </source>
</evidence>
<dbReference type="InterPro" id="IPR013325">
    <property type="entry name" value="RNA_pol_sigma_r2"/>
</dbReference>
<organism evidence="10 11">
    <name type="scientific">Microbacterium candidum</name>
    <dbReference type="NCBI Taxonomy" id="3041922"/>
    <lineage>
        <taxon>Bacteria</taxon>
        <taxon>Bacillati</taxon>
        <taxon>Actinomycetota</taxon>
        <taxon>Actinomycetes</taxon>
        <taxon>Micrococcales</taxon>
        <taxon>Microbacteriaceae</taxon>
        <taxon>Microbacterium</taxon>
    </lineage>
</organism>
<feature type="domain" description="RNA polymerase sigma-70 region 2" evidence="8">
    <location>
        <begin position="52"/>
        <end position="97"/>
    </location>
</feature>
<keyword evidence="3" id="KW-0731">Sigma factor</keyword>
<dbReference type="InterPro" id="IPR013324">
    <property type="entry name" value="RNA_pol_sigma_r3/r4-like"/>
</dbReference>
<evidence type="ECO:0000256" key="3">
    <source>
        <dbReference type="ARBA" id="ARBA00023082"/>
    </source>
</evidence>
<evidence type="ECO:0000256" key="4">
    <source>
        <dbReference type="ARBA" id="ARBA00023125"/>
    </source>
</evidence>
<accession>A0ABT7MWZ2</accession>
<feature type="transmembrane region" description="Helical" evidence="7">
    <location>
        <begin position="272"/>
        <end position="291"/>
    </location>
</feature>
<keyword evidence="5" id="KW-0804">Transcription</keyword>
<dbReference type="InterPro" id="IPR039425">
    <property type="entry name" value="RNA_pol_sigma-70-like"/>
</dbReference>
<keyword evidence="11" id="KW-1185">Reference proteome</keyword>
<keyword evidence="7" id="KW-0472">Membrane</keyword>
<name>A0ABT7MWZ2_9MICO</name>
<comment type="caution">
    <text evidence="10">The sequence shown here is derived from an EMBL/GenBank/DDBJ whole genome shotgun (WGS) entry which is preliminary data.</text>
</comment>